<dbReference type="EMBL" id="VNHU01000005">
    <property type="protein sequence ID" value="TYP73580.1"/>
    <property type="molecule type" value="Genomic_DNA"/>
</dbReference>
<reference evidence="1 2" key="1">
    <citation type="submission" date="2019-07" db="EMBL/GenBank/DDBJ databases">
        <title>Genomic Encyclopedia of Archaeal and Bacterial Type Strains, Phase II (KMG-II): from individual species to whole genera.</title>
        <authorList>
            <person name="Goeker M."/>
        </authorList>
    </citation>
    <scope>NUCLEOTIDE SEQUENCE [LARGE SCALE GENOMIC DNA]</scope>
    <source>
        <strain evidence="1 2">DSM 17527</strain>
    </source>
</reference>
<evidence type="ECO:0000313" key="1">
    <source>
        <dbReference type="EMBL" id="TYP73580.1"/>
    </source>
</evidence>
<dbReference type="AlphaFoldDB" id="A0A5S5C5H7"/>
<dbReference type="OrthoDB" id="9156778at2"/>
<dbReference type="RefSeq" id="WP_148782683.1">
    <property type="nucleotide sequence ID" value="NZ_VNHU01000005.1"/>
</dbReference>
<accession>A0A5S5C5H7</accession>
<gene>
    <name evidence="1" type="ORF">BD809_105168</name>
</gene>
<dbReference type="Proteomes" id="UP000324376">
    <property type="component" value="Unassembled WGS sequence"/>
</dbReference>
<name>A0A5S5C5H7_9FLAO</name>
<comment type="caution">
    <text evidence="1">The sequence shown here is derived from an EMBL/GenBank/DDBJ whole genome shotgun (WGS) entry which is preliminary data.</text>
</comment>
<evidence type="ECO:0000313" key="2">
    <source>
        <dbReference type="Proteomes" id="UP000324376"/>
    </source>
</evidence>
<keyword evidence="2" id="KW-1185">Reference proteome</keyword>
<organism evidence="1 2">
    <name type="scientific">Aquimarina intermedia</name>
    <dbReference type="NCBI Taxonomy" id="350814"/>
    <lineage>
        <taxon>Bacteria</taxon>
        <taxon>Pseudomonadati</taxon>
        <taxon>Bacteroidota</taxon>
        <taxon>Flavobacteriia</taxon>
        <taxon>Flavobacteriales</taxon>
        <taxon>Flavobacteriaceae</taxon>
        <taxon>Aquimarina</taxon>
    </lineage>
</organism>
<protein>
    <submittedName>
        <fullName evidence="1">Uncharacterized protein</fullName>
    </submittedName>
</protein>
<sequence>MEKISKSVSNLRSNFNILLLAAKDSQNNVLSATEAIGDLSSINQNTQFEEIVCVSYIPKNEVINAIVKIKQASGYGGNACSKGTFEYVRFYFDYDRNGNWVDEGVTNFNAHSLGFDEDLCYNVQLKIDPDKRRCCDKKPVLPKVRAILSWNAAPPANQPNWTPYWGNVIERNVQIEPLRGFQCFFDDFVLYPKFKKIDTILKKNNLLPDFKNISIKDQVEIIKKHKIPATRFGYASAIKKINSQDATPFALPGYLNQLDFDFSNILDFLLKPKFNTTYEELTCVALNRAMTTLHGTIHLKKSAGYSGNLCQTGSKEYVAFYMDFGSGWEYMGTSSITVHNISEIPKDGLNYNAALAVDLDKKRKEWCESGKAKLKGILSWNVAPPINQPNHVAHWGDWEQCHVEVKSLPKGIIPGNLSLNIETLGSMHIDDIDQTDGLANGSDALGLSMNAEESPFDGKINFTGSLINGGSTALEYRLVITPPSSGSYNLLNHVTADKIGFSGEETLIPDADGWMPYTKFVGNYLGYFIPTQSGMHTIKIEVRNAGSATLLLTGNSTNFMAHKEAPVADVEITSGAGNCGSFKPGDVISGEYKALSEYPRVMSFVATPSPESNSGVISIDGVPGNSISYNDIVAPGKTGTWELATNNMPQCGYNIRLSVYDRTIMHSKNITRHATDIEGFCLIPK</sequence>
<proteinExistence type="predicted"/>